<keyword evidence="4" id="KW-0479">Metal-binding</keyword>
<dbReference type="CDD" id="cd08662">
    <property type="entry name" value="M13"/>
    <property type="match status" value="1"/>
</dbReference>
<feature type="domain" description="Peptidase M13 C-terminal" evidence="9">
    <location>
        <begin position="461"/>
        <end position="666"/>
    </location>
</feature>
<evidence type="ECO:0000256" key="5">
    <source>
        <dbReference type="ARBA" id="ARBA00022801"/>
    </source>
</evidence>
<dbReference type="eggNOG" id="KOG3624">
    <property type="taxonomic scope" value="Eukaryota"/>
</dbReference>
<dbReference type="EMBL" id="JH767150">
    <property type="protein sequence ID" value="EQC35525.1"/>
    <property type="molecule type" value="Genomic_DNA"/>
</dbReference>
<dbReference type="GeneID" id="19947543"/>
<evidence type="ECO:0000256" key="2">
    <source>
        <dbReference type="ARBA" id="ARBA00007357"/>
    </source>
</evidence>
<dbReference type="AlphaFoldDB" id="T0QNW8"/>
<evidence type="ECO:0000256" key="4">
    <source>
        <dbReference type="ARBA" id="ARBA00022723"/>
    </source>
</evidence>
<feature type="chain" id="PRO_5004570036" evidence="8">
    <location>
        <begin position="18"/>
        <end position="669"/>
    </location>
</feature>
<dbReference type="GO" id="GO:0016485">
    <property type="term" value="P:protein processing"/>
    <property type="evidence" value="ECO:0007669"/>
    <property type="project" value="TreeGrafter"/>
</dbReference>
<dbReference type="OMA" id="STMATHI"/>
<dbReference type="GO" id="GO:0046872">
    <property type="term" value="F:metal ion binding"/>
    <property type="evidence" value="ECO:0007669"/>
    <property type="project" value="UniProtKB-KW"/>
</dbReference>
<dbReference type="InterPro" id="IPR042089">
    <property type="entry name" value="Peptidase_M13_dom_2"/>
</dbReference>
<keyword evidence="5" id="KW-0378">Hydrolase</keyword>
<dbReference type="InParanoid" id="T0QNW8"/>
<dbReference type="GO" id="GO:0004222">
    <property type="term" value="F:metalloendopeptidase activity"/>
    <property type="evidence" value="ECO:0007669"/>
    <property type="project" value="InterPro"/>
</dbReference>
<dbReference type="RefSeq" id="XP_008610842.1">
    <property type="nucleotide sequence ID" value="XM_008612620.1"/>
</dbReference>
<evidence type="ECO:0000313" key="12">
    <source>
        <dbReference type="Proteomes" id="UP000030762"/>
    </source>
</evidence>
<feature type="domain" description="Peptidase M13 N-terminal" evidence="10">
    <location>
        <begin position="37"/>
        <end position="409"/>
    </location>
</feature>
<dbReference type="InterPro" id="IPR024079">
    <property type="entry name" value="MetalloPept_cat_dom_sf"/>
</dbReference>
<dbReference type="Pfam" id="PF05649">
    <property type="entry name" value="Peptidase_M13_N"/>
    <property type="match status" value="1"/>
</dbReference>
<feature type="signal peptide" evidence="8">
    <location>
        <begin position="1"/>
        <end position="17"/>
    </location>
</feature>
<comment type="similarity">
    <text evidence="2">Belongs to the peptidase M13 family.</text>
</comment>
<keyword evidence="12" id="KW-1185">Reference proteome</keyword>
<dbReference type="InterPro" id="IPR000718">
    <property type="entry name" value="Peptidase_M13"/>
</dbReference>
<evidence type="ECO:0000259" key="9">
    <source>
        <dbReference type="Pfam" id="PF01431"/>
    </source>
</evidence>
<dbReference type="Gene3D" id="1.10.1380.10">
    <property type="entry name" value="Neutral endopeptidase , domain2"/>
    <property type="match status" value="1"/>
</dbReference>
<reference evidence="11 12" key="1">
    <citation type="submission" date="2012-04" db="EMBL/GenBank/DDBJ databases">
        <title>The Genome Sequence of Saprolegnia declina VS20.</title>
        <authorList>
            <consortium name="The Broad Institute Genome Sequencing Platform"/>
            <person name="Russ C."/>
            <person name="Nusbaum C."/>
            <person name="Tyler B."/>
            <person name="van West P."/>
            <person name="Dieguez-Uribeondo J."/>
            <person name="de Bruijn I."/>
            <person name="Tripathy S."/>
            <person name="Jiang R."/>
            <person name="Young S.K."/>
            <person name="Zeng Q."/>
            <person name="Gargeya S."/>
            <person name="Fitzgerald M."/>
            <person name="Haas B."/>
            <person name="Abouelleil A."/>
            <person name="Alvarado L."/>
            <person name="Arachchi H.M."/>
            <person name="Berlin A."/>
            <person name="Chapman S.B."/>
            <person name="Goldberg J."/>
            <person name="Griggs A."/>
            <person name="Gujja S."/>
            <person name="Hansen M."/>
            <person name="Howarth C."/>
            <person name="Imamovic A."/>
            <person name="Larimer J."/>
            <person name="McCowen C."/>
            <person name="Montmayeur A."/>
            <person name="Murphy C."/>
            <person name="Neiman D."/>
            <person name="Pearson M."/>
            <person name="Priest M."/>
            <person name="Roberts A."/>
            <person name="Saif S."/>
            <person name="Shea T."/>
            <person name="Sisk P."/>
            <person name="Sykes S."/>
            <person name="Wortman J."/>
            <person name="Nusbaum C."/>
            <person name="Birren B."/>
        </authorList>
    </citation>
    <scope>NUCLEOTIDE SEQUENCE [LARGE SCALE GENOMIC DNA]</scope>
    <source>
        <strain evidence="11 12">VS20</strain>
    </source>
</reference>
<dbReference type="STRING" id="1156394.T0QNW8"/>
<evidence type="ECO:0000256" key="8">
    <source>
        <dbReference type="SAM" id="SignalP"/>
    </source>
</evidence>
<keyword evidence="3" id="KW-0645">Protease</keyword>
<accession>T0QNW8</accession>
<name>T0QNW8_SAPDV</name>
<dbReference type="PANTHER" id="PTHR11733:SF167">
    <property type="entry name" value="FI17812P1-RELATED"/>
    <property type="match status" value="1"/>
</dbReference>
<dbReference type="SUPFAM" id="SSF55486">
    <property type="entry name" value="Metalloproteases ('zincins'), catalytic domain"/>
    <property type="match status" value="1"/>
</dbReference>
<protein>
    <submittedName>
        <fullName evidence="11">Uncharacterized protein</fullName>
    </submittedName>
</protein>
<keyword evidence="6" id="KW-0862">Zinc</keyword>
<evidence type="ECO:0000256" key="1">
    <source>
        <dbReference type="ARBA" id="ARBA00001947"/>
    </source>
</evidence>
<dbReference type="PRINTS" id="PR00786">
    <property type="entry name" value="NEPRILYSIN"/>
</dbReference>
<dbReference type="GO" id="GO:0005886">
    <property type="term" value="C:plasma membrane"/>
    <property type="evidence" value="ECO:0007669"/>
    <property type="project" value="TreeGrafter"/>
</dbReference>
<dbReference type="PROSITE" id="PS51885">
    <property type="entry name" value="NEPRILYSIN"/>
    <property type="match status" value="1"/>
</dbReference>
<comment type="cofactor">
    <cofactor evidence="1">
        <name>Zn(2+)</name>
        <dbReference type="ChEBI" id="CHEBI:29105"/>
    </cofactor>
</comment>
<evidence type="ECO:0000259" key="10">
    <source>
        <dbReference type="Pfam" id="PF05649"/>
    </source>
</evidence>
<gene>
    <name evidence="11" type="ORF">SDRG_06816</name>
</gene>
<keyword evidence="7" id="KW-0482">Metalloprotease</keyword>
<evidence type="ECO:0000256" key="6">
    <source>
        <dbReference type="ARBA" id="ARBA00022833"/>
    </source>
</evidence>
<dbReference type="InterPro" id="IPR008753">
    <property type="entry name" value="Peptidase_M13_N"/>
</dbReference>
<proteinExistence type="inferred from homology"/>
<dbReference type="Proteomes" id="UP000030762">
    <property type="component" value="Unassembled WGS sequence"/>
</dbReference>
<dbReference type="Pfam" id="PF01431">
    <property type="entry name" value="Peptidase_M13"/>
    <property type="match status" value="1"/>
</dbReference>
<dbReference type="VEuPathDB" id="FungiDB:SDRG_06816"/>
<evidence type="ECO:0000313" key="11">
    <source>
        <dbReference type="EMBL" id="EQC35525.1"/>
    </source>
</evidence>
<keyword evidence="8" id="KW-0732">Signal</keyword>
<evidence type="ECO:0000256" key="3">
    <source>
        <dbReference type="ARBA" id="ARBA00022670"/>
    </source>
</evidence>
<dbReference type="InterPro" id="IPR018497">
    <property type="entry name" value="Peptidase_M13_C"/>
</dbReference>
<dbReference type="OrthoDB" id="6475849at2759"/>
<evidence type="ECO:0000256" key="7">
    <source>
        <dbReference type="ARBA" id="ARBA00023049"/>
    </source>
</evidence>
<sequence length="669" mass="73011">MVKIIASASVLAAVAIAGTVNEIPADMRALMDTNANPCDDFYQYACGGWYKQAVIPADRAKIDTSFSVLGDKNDAVIRQILGAGYPKVSEYYKSCLDTRTLTTKGLAPISDDLQSIKTATSVAGLLQVAANLSKKGVYAFTQPEVAPDSQDATANVLYSAQAPSTLTRQLYVNPQEWRVVQPAYKQYITSVFTLAGKTAAQATAAAKTIIDFELQLAGVQLSKLEMLEATTANYNALTYCDAAAKYPLTVGAQLQAYGFPITSCKDQKIVLNDLDFFDRVEALVGRQSLSALKTIFEFKVLHTYAPSLAPAFGTARWKLFGKLIGGESVEQSREKKCTADIQEKLGDLVSDYFVKATFDANSAARAEELVQALQTSFQQGIVTASWLDDETRDKATSKLSKFVHLIGAPTSPQTYPSLSLSATEYIANINKITTFETDANLKLIGTKVDRTKWGSPAAEVNAYYNPSVNSITFPAGILQSPFFSGKFDPARNFGGIGMVIGHEITHGFDNSGRKYDGDGNVAEWWSDETSLAFNKKAKCIMDQYSAFDVRSETSGSSLGNVNGRLTLGETIADNGGLKTAFRAFHNYTETVSPSVYTKEVGDKVFFLSFAQNWCSKNSDAYLKILLEDEHPPSKFRIYGAVQNNDAFAKTFNCPLNSKMNPTNKCYLWE</sequence>
<dbReference type="Gene3D" id="3.40.390.10">
    <property type="entry name" value="Collagenase (Catalytic Domain)"/>
    <property type="match status" value="1"/>
</dbReference>
<dbReference type="PANTHER" id="PTHR11733">
    <property type="entry name" value="ZINC METALLOPROTEASE FAMILY M13 NEPRILYSIN-RELATED"/>
    <property type="match status" value="1"/>
</dbReference>
<organism evidence="11 12">
    <name type="scientific">Saprolegnia diclina (strain VS20)</name>
    <dbReference type="NCBI Taxonomy" id="1156394"/>
    <lineage>
        <taxon>Eukaryota</taxon>
        <taxon>Sar</taxon>
        <taxon>Stramenopiles</taxon>
        <taxon>Oomycota</taxon>
        <taxon>Saprolegniomycetes</taxon>
        <taxon>Saprolegniales</taxon>
        <taxon>Saprolegniaceae</taxon>
        <taxon>Saprolegnia</taxon>
    </lineage>
</organism>